<evidence type="ECO:0000313" key="4">
    <source>
        <dbReference type="Proteomes" id="UP001632038"/>
    </source>
</evidence>
<protein>
    <recommendedName>
        <fullName evidence="5">Glycine-rich protein</fullName>
    </recommendedName>
</protein>
<keyword evidence="2" id="KW-0812">Transmembrane</keyword>
<evidence type="ECO:0000256" key="2">
    <source>
        <dbReference type="SAM" id="Phobius"/>
    </source>
</evidence>
<reference evidence="4" key="1">
    <citation type="journal article" date="2024" name="IScience">
        <title>Strigolactones Initiate the Formation of Haustorium-like Structures in Castilleja.</title>
        <authorList>
            <person name="Buerger M."/>
            <person name="Peterson D."/>
            <person name="Chory J."/>
        </authorList>
    </citation>
    <scope>NUCLEOTIDE SEQUENCE [LARGE SCALE GENOMIC DNA]</scope>
</reference>
<dbReference type="EMBL" id="JAVIJP010000032">
    <property type="protein sequence ID" value="KAL3632257.1"/>
    <property type="molecule type" value="Genomic_DNA"/>
</dbReference>
<proteinExistence type="predicted"/>
<feature type="transmembrane region" description="Helical" evidence="2">
    <location>
        <begin position="24"/>
        <end position="46"/>
    </location>
</feature>
<evidence type="ECO:0000313" key="3">
    <source>
        <dbReference type="EMBL" id="KAL3632257.1"/>
    </source>
</evidence>
<evidence type="ECO:0008006" key="5">
    <source>
        <dbReference type="Google" id="ProtNLM"/>
    </source>
</evidence>
<sequence>MVRILAVTNGENWASEIMQGSAGLMYMLGMIVVSISIMSMLIFACAGHSSGKARKRWGGGGGVGGGGDGGGGGGGGGCGGGGGGC</sequence>
<feature type="region of interest" description="Disordered" evidence="1">
    <location>
        <begin position="64"/>
        <end position="85"/>
    </location>
</feature>
<gene>
    <name evidence="3" type="ORF">CASFOL_025241</name>
</gene>
<keyword evidence="2" id="KW-0472">Membrane</keyword>
<evidence type="ECO:0000256" key="1">
    <source>
        <dbReference type="SAM" id="MobiDB-lite"/>
    </source>
</evidence>
<dbReference type="Proteomes" id="UP001632038">
    <property type="component" value="Unassembled WGS sequence"/>
</dbReference>
<dbReference type="AlphaFoldDB" id="A0ABD3CS28"/>
<name>A0ABD3CS28_9LAMI</name>
<keyword evidence="4" id="KW-1185">Reference proteome</keyword>
<keyword evidence="2" id="KW-1133">Transmembrane helix</keyword>
<accession>A0ABD3CS28</accession>
<comment type="caution">
    <text evidence="3">The sequence shown here is derived from an EMBL/GenBank/DDBJ whole genome shotgun (WGS) entry which is preliminary data.</text>
</comment>
<organism evidence="3 4">
    <name type="scientific">Castilleja foliolosa</name>
    <dbReference type="NCBI Taxonomy" id="1961234"/>
    <lineage>
        <taxon>Eukaryota</taxon>
        <taxon>Viridiplantae</taxon>
        <taxon>Streptophyta</taxon>
        <taxon>Embryophyta</taxon>
        <taxon>Tracheophyta</taxon>
        <taxon>Spermatophyta</taxon>
        <taxon>Magnoliopsida</taxon>
        <taxon>eudicotyledons</taxon>
        <taxon>Gunneridae</taxon>
        <taxon>Pentapetalae</taxon>
        <taxon>asterids</taxon>
        <taxon>lamiids</taxon>
        <taxon>Lamiales</taxon>
        <taxon>Orobanchaceae</taxon>
        <taxon>Pedicularideae</taxon>
        <taxon>Castillejinae</taxon>
        <taxon>Castilleja</taxon>
    </lineage>
</organism>